<dbReference type="VEuPathDB" id="FungiDB:GGTG_08102"/>
<evidence type="ECO:0000313" key="2">
    <source>
        <dbReference type="EMBL" id="EJT74259.1"/>
    </source>
</evidence>
<dbReference type="PANTHER" id="PTHR34706">
    <property type="entry name" value="SLR1338 PROTEIN"/>
    <property type="match status" value="1"/>
</dbReference>
<keyword evidence="4" id="KW-1185">Reference proteome</keyword>
<feature type="non-terminal residue" evidence="2">
    <location>
        <position position="1"/>
    </location>
</feature>
<dbReference type="PANTHER" id="PTHR34706:SF3">
    <property type="entry name" value="ANKYRIN REPEAT PROTEIN (AFU_ORTHOLOGUE AFUA_7G06200)"/>
    <property type="match status" value="1"/>
</dbReference>
<reference evidence="3" key="4">
    <citation type="journal article" date="2015" name="G3 (Bethesda)">
        <title>Genome sequences of three phytopathogenic species of the Magnaporthaceae family of fungi.</title>
        <authorList>
            <person name="Okagaki L.H."/>
            <person name="Nunes C.C."/>
            <person name="Sailsbery J."/>
            <person name="Clay B."/>
            <person name="Brown D."/>
            <person name="John T."/>
            <person name="Oh Y."/>
            <person name="Young N."/>
            <person name="Fitzgerald M."/>
            <person name="Haas B.J."/>
            <person name="Zeng Q."/>
            <person name="Young S."/>
            <person name="Adiconis X."/>
            <person name="Fan L."/>
            <person name="Levin J.Z."/>
            <person name="Mitchell T.K."/>
            <person name="Okubara P.A."/>
            <person name="Farman M.L."/>
            <person name="Kohn L.M."/>
            <person name="Birren B."/>
            <person name="Ma L.-J."/>
            <person name="Dean R.A."/>
        </authorList>
    </citation>
    <scope>NUCLEOTIDE SEQUENCE</scope>
    <source>
        <strain evidence="3">R3-111a-1</strain>
    </source>
</reference>
<dbReference type="RefSeq" id="XP_009224203.1">
    <property type="nucleotide sequence ID" value="XM_009225939.1"/>
</dbReference>
<dbReference type="STRING" id="644352.J8UAE2"/>
<evidence type="ECO:0008006" key="5">
    <source>
        <dbReference type="Google" id="ProtNLM"/>
    </source>
</evidence>
<dbReference type="EnsemblFungi" id="EJT74259">
    <property type="protein sequence ID" value="EJT74259"/>
    <property type="gene ID" value="GGTG_08102"/>
</dbReference>
<accession>J8UAE2</accession>
<dbReference type="Proteomes" id="UP000006039">
    <property type="component" value="Unassembled WGS sequence"/>
</dbReference>
<evidence type="ECO:0000256" key="1">
    <source>
        <dbReference type="SAM" id="MobiDB-lite"/>
    </source>
</evidence>
<gene>
    <name evidence="3" type="primary">20348560</name>
    <name evidence="2" type="ORF">GGTG_08102</name>
</gene>
<proteinExistence type="predicted"/>
<name>J8UAE2_GAET3</name>
<reference evidence="4" key="1">
    <citation type="submission" date="2010-07" db="EMBL/GenBank/DDBJ databases">
        <title>The genome sequence of Gaeumannomyces graminis var. tritici strain R3-111a-1.</title>
        <authorList>
            <consortium name="The Broad Institute Genome Sequencing Platform"/>
            <person name="Ma L.-J."/>
            <person name="Dead R."/>
            <person name="Young S."/>
            <person name="Zeng Q."/>
            <person name="Koehrsen M."/>
            <person name="Alvarado L."/>
            <person name="Berlin A."/>
            <person name="Chapman S.B."/>
            <person name="Chen Z."/>
            <person name="Freedman E."/>
            <person name="Gellesch M."/>
            <person name="Goldberg J."/>
            <person name="Griggs A."/>
            <person name="Gujja S."/>
            <person name="Heilman E.R."/>
            <person name="Heiman D."/>
            <person name="Hepburn T."/>
            <person name="Howarth C."/>
            <person name="Jen D."/>
            <person name="Larson L."/>
            <person name="Mehta T."/>
            <person name="Neiman D."/>
            <person name="Pearson M."/>
            <person name="Roberts A."/>
            <person name="Saif S."/>
            <person name="Shea T."/>
            <person name="Shenoy N."/>
            <person name="Sisk P."/>
            <person name="Stolte C."/>
            <person name="Sykes S."/>
            <person name="Walk T."/>
            <person name="White J."/>
            <person name="Yandava C."/>
            <person name="Haas B."/>
            <person name="Nusbaum C."/>
            <person name="Birren B."/>
        </authorList>
    </citation>
    <scope>NUCLEOTIDE SEQUENCE [LARGE SCALE GENOMIC DNA]</scope>
    <source>
        <strain evidence="4">R3-111a-1</strain>
    </source>
</reference>
<reference evidence="2" key="3">
    <citation type="submission" date="2010-09" db="EMBL/GenBank/DDBJ databases">
        <title>Annotation of Gaeumannomyces graminis var. tritici R3-111a-1.</title>
        <authorList>
            <consortium name="The Broad Institute Genome Sequencing Platform"/>
            <person name="Ma L.-J."/>
            <person name="Dead R."/>
            <person name="Young S.K."/>
            <person name="Zeng Q."/>
            <person name="Gargeya S."/>
            <person name="Fitzgerald M."/>
            <person name="Haas B."/>
            <person name="Abouelleil A."/>
            <person name="Alvarado L."/>
            <person name="Arachchi H.M."/>
            <person name="Berlin A."/>
            <person name="Brown A."/>
            <person name="Chapman S.B."/>
            <person name="Chen Z."/>
            <person name="Dunbar C."/>
            <person name="Freedman E."/>
            <person name="Gearin G."/>
            <person name="Gellesch M."/>
            <person name="Goldberg J."/>
            <person name="Griggs A."/>
            <person name="Gujja S."/>
            <person name="Heiman D."/>
            <person name="Howarth C."/>
            <person name="Larson L."/>
            <person name="Lui A."/>
            <person name="MacDonald P.J.P."/>
            <person name="Mehta T."/>
            <person name="Montmayeur A."/>
            <person name="Murphy C."/>
            <person name="Neiman D."/>
            <person name="Pearson M."/>
            <person name="Priest M."/>
            <person name="Roberts A."/>
            <person name="Saif S."/>
            <person name="Shea T."/>
            <person name="Shenoy N."/>
            <person name="Sisk P."/>
            <person name="Stolte C."/>
            <person name="Sykes S."/>
            <person name="Yandava C."/>
            <person name="Wortman J."/>
            <person name="Nusbaum C."/>
            <person name="Birren B."/>
        </authorList>
    </citation>
    <scope>NUCLEOTIDE SEQUENCE</scope>
    <source>
        <strain evidence="2">R3-111a-1</strain>
    </source>
</reference>
<reference evidence="2" key="2">
    <citation type="submission" date="2010-07" db="EMBL/GenBank/DDBJ databases">
        <authorList>
            <consortium name="The Broad Institute Genome Sequencing Platform"/>
            <consortium name="Broad Institute Genome Sequencing Center for Infectious Disease"/>
            <person name="Ma L.-J."/>
            <person name="Dead R."/>
            <person name="Young S."/>
            <person name="Zeng Q."/>
            <person name="Koehrsen M."/>
            <person name="Alvarado L."/>
            <person name="Berlin A."/>
            <person name="Chapman S.B."/>
            <person name="Chen Z."/>
            <person name="Freedman E."/>
            <person name="Gellesch M."/>
            <person name="Goldberg J."/>
            <person name="Griggs A."/>
            <person name="Gujja S."/>
            <person name="Heilman E.R."/>
            <person name="Heiman D."/>
            <person name="Hepburn T."/>
            <person name="Howarth C."/>
            <person name="Jen D."/>
            <person name="Larson L."/>
            <person name="Mehta T."/>
            <person name="Neiman D."/>
            <person name="Pearson M."/>
            <person name="Roberts A."/>
            <person name="Saif S."/>
            <person name="Shea T."/>
            <person name="Shenoy N."/>
            <person name="Sisk P."/>
            <person name="Stolte C."/>
            <person name="Sykes S."/>
            <person name="Walk T."/>
            <person name="White J."/>
            <person name="Yandava C."/>
            <person name="Haas B."/>
            <person name="Nusbaum C."/>
            <person name="Birren B."/>
        </authorList>
    </citation>
    <scope>NUCLEOTIDE SEQUENCE</scope>
    <source>
        <strain evidence="2">R3-111a-1</strain>
    </source>
</reference>
<dbReference type="AlphaFoldDB" id="J8UAE2"/>
<feature type="region of interest" description="Disordered" evidence="1">
    <location>
        <begin position="1"/>
        <end position="110"/>
    </location>
</feature>
<organism evidence="2">
    <name type="scientific">Gaeumannomyces tritici (strain R3-111a-1)</name>
    <name type="common">Wheat and barley take-all root rot fungus</name>
    <name type="synonym">Gaeumannomyces graminis var. tritici</name>
    <dbReference type="NCBI Taxonomy" id="644352"/>
    <lineage>
        <taxon>Eukaryota</taxon>
        <taxon>Fungi</taxon>
        <taxon>Dikarya</taxon>
        <taxon>Ascomycota</taxon>
        <taxon>Pezizomycotina</taxon>
        <taxon>Sordariomycetes</taxon>
        <taxon>Sordariomycetidae</taxon>
        <taxon>Magnaporthales</taxon>
        <taxon>Magnaporthaceae</taxon>
        <taxon>Gaeumannomyces</taxon>
    </lineage>
</organism>
<dbReference type="EMBL" id="GL385398">
    <property type="protein sequence ID" value="EJT74259.1"/>
    <property type="molecule type" value="Genomic_DNA"/>
</dbReference>
<sequence length="394" mass="42562">PTAVNPAKPTAGNPAKPVAVNPAEPTAGDPATSNPAKPTAVNPAKPTASNPAEPTAVNPAKPTASNPAEPTADDPAKLTAGDPTADDPAEPTEPTEPTAGDPTEDDLAEPTEPTADEFVQQVDDYVKSTPTLSIFFKDDNRFMQNMATKLVDLAKDTTTDLASPQVLPMTIEVTMHQQVIYCDDSSSMTNRKGTAEKRWENQKELALRIAKIGTLILPDDQGVALRFINQRTADESANLDLEALGRGFESVSPRGDTPIGTTLRERILEPLVLQPLAEGRFKRPLLVSILTDGGPSREDPGKLARVILECGSELVKNGYPMDCVKFLVGQIGSSKEAVDFLDTLRGNSDIDKVTYVFAGRFDDKFKSFRDQRALDRWLVTTLYQPLANAERRKA</sequence>
<evidence type="ECO:0000313" key="3">
    <source>
        <dbReference type="EnsemblFungi" id="EJT74259"/>
    </source>
</evidence>
<dbReference type="OrthoDB" id="2142040at2759"/>
<evidence type="ECO:0000313" key="4">
    <source>
        <dbReference type="Proteomes" id="UP000006039"/>
    </source>
</evidence>
<reference evidence="3" key="5">
    <citation type="submission" date="2018-04" db="UniProtKB">
        <authorList>
            <consortium name="EnsemblFungi"/>
        </authorList>
    </citation>
    <scope>IDENTIFICATION</scope>
    <source>
        <strain evidence="3">R3-111a-1</strain>
    </source>
</reference>
<protein>
    <recommendedName>
        <fullName evidence="5">VWFA domain-containing protein</fullName>
    </recommendedName>
</protein>
<dbReference type="GeneID" id="20348560"/>